<proteinExistence type="predicted"/>
<dbReference type="SMART" id="SM00320">
    <property type="entry name" value="WD40"/>
    <property type="match status" value="5"/>
</dbReference>
<dbReference type="Pfam" id="PF00400">
    <property type="entry name" value="WD40"/>
    <property type="match status" value="1"/>
</dbReference>
<dbReference type="Proteomes" id="UP000053477">
    <property type="component" value="Unassembled WGS sequence"/>
</dbReference>
<dbReference type="AlphaFoldDB" id="A0A0H2QY34"/>
<dbReference type="Gene3D" id="2.130.10.10">
    <property type="entry name" value="YVTN repeat-like/Quinoprotein amine dehydrogenase"/>
    <property type="match status" value="1"/>
</dbReference>
<protein>
    <submittedName>
        <fullName evidence="4">WD40 repeat-like protein</fullName>
    </submittedName>
</protein>
<dbReference type="STRING" id="27342.A0A0H2QY34"/>
<evidence type="ECO:0000256" key="1">
    <source>
        <dbReference type="ARBA" id="ARBA00022574"/>
    </source>
</evidence>
<evidence type="ECO:0000256" key="3">
    <source>
        <dbReference type="SAM" id="Phobius"/>
    </source>
</evidence>
<dbReference type="PANTHER" id="PTHR22847">
    <property type="entry name" value="WD40 REPEAT PROTEIN"/>
    <property type="match status" value="1"/>
</dbReference>
<name>A0A0H2QY34_9AGAM</name>
<dbReference type="InParanoid" id="A0A0H2QY34"/>
<keyword evidence="3" id="KW-0472">Membrane</keyword>
<sequence>MSLDFKLDRILRFHSAAIERIAICTDGCTAISGDDAGIAYVWDLRSGFILQEVRCPINGAITAIIWIDSEAFVSGCADGTVRLYKRDSKLVYSVVSKAITPGPIEDLAYDGRETLASVGGGLLLLWRISEEGGLVELFRTEKKNSTAKNVAFCDDGTGIVVFFLETREIRCFDVDHLVLRWSRHISTRIGHATLCRKNEVLLVSNLRDGVDQYRFPSLERVKSFSHPISINVPLQVVLADDNQVVVCGGDRGFVRVYGQHSGRLIQTLQHPDSKEVQVVSIYESQFETVIITGASGGGKHDIRVWISRRRTGLASSTTYTQPLKIAMLYALFSIVFLLLPFVVRNRGHLRFIERDSGTSSVLFAERDDSCCGVSQLSIPDEPLLKYPAVGMTIPNAGGSTFSGSTFSRALRLMAEEEINETTANSVFEQGMVCDELLVGLLWNL</sequence>
<keyword evidence="5" id="KW-1185">Reference proteome</keyword>
<dbReference type="GO" id="GO:1990234">
    <property type="term" value="C:transferase complex"/>
    <property type="evidence" value="ECO:0007669"/>
    <property type="project" value="UniProtKB-ARBA"/>
</dbReference>
<feature type="transmembrane region" description="Helical" evidence="3">
    <location>
        <begin position="325"/>
        <end position="343"/>
    </location>
</feature>
<gene>
    <name evidence="4" type="ORF">SCHPADRAFT_1003340</name>
</gene>
<dbReference type="EMBL" id="KQ086608">
    <property type="protein sequence ID" value="KLO04289.1"/>
    <property type="molecule type" value="Genomic_DNA"/>
</dbReference>
<keyword evidence="1" id="KW-0853">WD repeat</keyword>
<evidence type="ECO:0000313" key="4">
    <source>
        <dbReference type="EMBL" id="KLO04289.1"/>
    </source>
</evidence>
<dbReference type="PANTHER" id="PTHR22847:SF637">
    <property type="entry name" value="WD REPEAT DOMAIN 5B"/>
    <property type="match status" value="1"/>
</dbReference>
<organism evidence="4 5">
    <name type="scientific">Schizopora paradoxa</name>
    <dbReference type="NCBI Taxonomy" id="27342"/>
    <lineage>
        <taxon>Eukaryota</taxon>
        <taxon>Fungi</taxon>
        <taxon>Dikarya</taxon>
        <taxon>Basidiomycota</taxon>
        <taxon>Agaricomycotina</taxon>
        <taxon>Agaricomycetes</taxon>
        <taxon>Hymenochaetales</taxon>
        <taxon>Schizoporaceae</taxon>
        <taxon>Schizopora</taxon>
    </lineage>
</organism>
<reference evidence="4 5" key="1">
    <citation type="submission" date="2015-04" db="EMBL/GenBank/DDBJ databases">
        <title>Complete genome sequence of Schizopora paradoxa KUC8140, a cosmopolitan wood degrader in East Asia.</title>
        <authorList>
            <consortium name="DOE Joint Genome Institute"/>
            <person name="Min B."/>
            <person name="Park H."/>
            <person name="Jang Y."/>
            <person name="Kim J.-J."/>
            <person name="Kim K.H."/>
            <person name="Pangilinan J."/>
            <person name="Lipzen A."/>
            <person name="Riley R."/>
            <person name="Grigoriev I.V."/>
            <person name="Spatafora J.W."/>
            <person name="Choi I.-G."/>
        </authorList>
    </citation>
    <scope>NUCLEOTIDE SEQUENCE [LARGE SCALE GENOMIC DNA]</scope>
    <source>
        <strain evidence="4 5">KUC8140</strain>
    </source>
</reference>
<dbReference type="InterPro" id="IPR036322">
    <property type="entry name" value="WD40_repeat_dom_sf"/>
</dbReference>
<keyword evidence="3" id="KW-1133">Transmembrane helix</keyword>
<dbReference type="OrthoDB" id="3238562at2759"/>
<dbReference type="InterPro" id="IPR015943">
    <property type="entry name" value="WD40/YVTN_repeat-like_dom_sf"/>
</dbReference>
<keyword evidence="2" id="KW-0677">Repeat</keyword>
<dbReference type="SUPFAM" id="SSF50978">
    <property type="entry name" value="WD40 repeat-like"/>
    <property type="match status" value="1"/>
</dbReference>
<evidence type="ECO:0000256" key="2">
    <source>
        <dbReference type="ARBA" id="ARBA00022737"/>
    </source>
</evidence>
<keyword evidence="3" id="KW-0812">Transmembrane</keyword>
<dbReference type="InterPro" id="IPR001680">
    <property type="entry name" value="WD40_rpt"/>
</dbReference>
<evidence type="ECO:0000313" key="5">
    <source>
        <dbReference type="Proteomes" id="UP000053477"/>
    </source>
</evidence>
<accession>A0A0H2QY34</accession>